<sequence>MYGVTPYGKGKPIYYVTLESGEVKTICTCHMFEFLDIFCRHILCVLGRKGKLGMLPQHYILERWTINAKSRAIHEITNSEGHVMPQEDPIIRKNKLMMQFYDIAELGSLSSRKMNHLSLALDKVHKELLLMEDIEEKNLEGGDMSMNDSHMLRSQVISNFSQTLQDSQRVSTKGRPKSLRAKNLKETQLVKKMCYSICKIEGHAKNNCPSVSY</sequence>
<evidence type="ECO:0000256" key="1">
    <source>
        <dbReference type="PROSITE-ProRule" id="PRU00325"/>
    </source>
</evidence>
<comment type="caution">
    <text evidence="4">The sequence shown here is derived from an EMBL/GenBank/DDBJ whole genome shotgun (WGS) entry which is preliminary data.</text>
</comment>
<evidence type="ECO:0000313" key="5">
    <source>
        <dbReference type="Proteomes" id="UP000619265"/>
    </source>
</evidence>
<reference evidence="4" key="2">
    <citation type="submission" date="2020-03" db="EMBL/GenBank/DDBJ databases">
        <title>Walnut 2.0.</title>
        <authorList>
            <person name="Marrano A."/>
            <person name="Britton M."/>
            <person name="Zimin A.V."/>
            <person name="Zaini P.A."/>
            <person name="Workman R."/>
            <person name="Puiu D."/>
            <person name="Bianco L."/>
            <person name="Allen B.J."/>
            <person name="Troggio M."/>
            <person name="Leslie C.A."/>
            <person name="Timp W."/>
            <person name="Dendekar A."/>
            <person name="Salzberg S.L."/>
            <person name="Neale D.B."/>
        </authorList>
    </citation>
    <scope>NUCLEOTIDE SEQUENCE</scope>
    <source>
        <tissue evidence="4">Leaves</tissue>
    </source>
</reference>
<evidence type="ECO:0000313" key="4">
    <source>
        <dbReference type="EMBL" id="KAF5470519.1"/>
    </source>
</evidence>
<dbReference type="AlphaFoldDB" id="A0A833XRI1"/>
<dbReference type="PANTHER" id="PTHR31669">
    <property type="entry name" value="PROTEIN FAR1-RELATED SEQUENCE 10-RELATED"/>
    <property type="match status" value="1"/>
</dbReference>
<keyword evidence="2" id="KW-0479">Metal-binding</keyword>
<dbReference type="GO" id="GO:0008270">
    <property type="term" value="F:zinc ion binding"/>
    <property type="evidence" value="ECO:0007669"/>
    <property type="project" value="UniProtKB-UniRule"/>
</dbReference>
<comment type="function">
    <text evidence="2">Putative transcription activator involved in regulating light control of development.</text>
</comment>
<dbReference type="Pfam" id="PF04434">
    <property type="entry name" value="SWIM"/>
    <property type="match status" value="1"/>
</dbReference>
<dbReference type="Gramene" id="Jr05_08170_p1">
    <property type="protein sequence ID" value="cds.Jr05_08170_p1"/>
    <property type="gene ID" value="Jr05_08170"/>
</dbReference>
<accession>A0A833XRI1</accession>
<dbReference type="PROSITE" id="PS50966">
    <property type="entry name" value="ZF_SWIM"/>
    <property type="match status" value="1"/>
</dbReference>
<keyword evidence="1 2" id="KW-0863">Zinc-finger</keyword>
<dbReference type="GO" id="GO:0005634">
    <property type="term" value="C:nucleus"/>
    <property type="evidence" value="ECO:0007669"/>
    <property type="project" value="UniProtKB-SubCell"/>
</dbReference>
<dbReference type="Proteomes" id="UP000619265">
    <property type="component" value="Unassembled WGS sequence"/>
</dbReference>
<evidence type="ECO:0000256" key="2">
    <source>
        <dbReference type="RuleBase" id="RU367018"/>
    </source>
</evidence>
<keyword evidence="2" id="KW-0539">Nucleus</keyword>
<evidence type="ECO:0000259" key="3">
    <source>
        <dbReference type="PROSITE" id="PS50966"/>
    </source>
</evidence>
<dbReference type="GO" id="GO:0006355">
    <property type="term" value="P:regulation of DNA-templated transcription"/>
    <property type="evidence" value="ECO:0007669"/>
    <property type="project" value="UniProtKB-UniRule"/>
</dbReference>
<dbReference type="InterPro" id="IPR007527">
    <property type="entry name" value="Znf_SWIM"/>
</dbReference>
<organism evidence="4 5">
    <name type="scientific">Juglans regia</name>
    <name type="common">English walnut</name>
    <dbReference type="NCBI Taxonomy" id="51240"/>
    <lineage>
        <taxon>Eukaryota</taxon>
        <taxon>Viridiplantae</taxon>
        <taxon>Streptophyta</taxon>
        <taxon>Embryophyta</taxon>
        <taxon>Tracheophyta</taxon>
        <taxon>Spermatophyta</taxon>
        <taxon>Magnoliopsida</taxon>
        <taxon>eudicotyledons</taxon>
        <taxon>Gunneridae</taxon>
        <taxon>Pentapetalae</taxon>
        <taxon>rosids</taxon>
        <taxon>fabids</taxon>
        <taxon>Fagales</taxon>
        <taxon>Juglandaceae</taxon>
        <taxon>Juglans</taxon>
    </lineage>
</organism>
<name>A0A833XRI1_JUGRE</name>
<dbReference type="EMBL" id="LIHL02000005">
    <property type="protein sequence ID" value="KAF5470519.1"/>
    <property type="molecule type" value="Genomic_DNA"/>
</dbReference>
<reference evidence="4" key="1">
    <citation type="submission" date="2015-10" db="EMBL/GenBank/DDBJ databases">
        <authorList>
            <person name="Martinez-Garcia P.J."/>
            <person name="Crepeau M.W."/>
            <person name="Puiu D."/>
            <person name="Gonzalez-Ibeas D."/>
            <person name="Whalen J."/>
            <person name="Stevens K."/>
            <person name="Paul R."/>
            <person name="Butterfield T."/>
            <person name="Britton M."/>
            <person name="Reagan R."/>
            <person name="Chakraborty S."/>
            <person name="Walawage S.L."/>
            <person name="Vasquez-Gross H.A."/>
            <person name="Cardeno C."/>
            <person name="Famula R."/>
            <person name="Pratt K."/>
            <person name="Kuruganti S."/>
            <person name="Aradhya M.K."/>
            <person name="Leslie C.A."/>
            <person name="Dandekar A.M."/>
            <person name="Salzberg S.L."/>
            <person name="Wegrzyn J.L."/>
            <person name="Langley C.H."/>
            <person name="Neale D.B."/>
        </authorList>
    </citation>
    <scope>NUCLEOTIDE SEQUENCE</scope>
    <source>
        <tissue evidence="4">Leaves</tissue>
    </source>
</reference>
<feature type="domain" description="SWIM-type" evidence="3">
    <location>
        <begin position="14"/>
        <end position="50"/>
    </location>
</feature>
<proteinExistence type="inferred from homology"/>
<protein>
    <recommendedName>
        <fullName evidence="2">Protein FAR1-RELATED SEQUENCE</fullName>
    </recommendedName>
</protein>
<dbReference type="InterPro" id="IPR031052">
    <property type="entry name" value="FHY3/FAR1"/>
</dbReference>
<comment type="similarity">
    <text evidence="2">Belongs to the FHY3/FAR1 family.</text>
</comment>
<comment type="subcellular location">
    <subcellularLocation>
        <location evidence="2">Nucleus</location>
    </subcellularLocation>
</comment>
<keyword evidence="2" id="KW-0862">Zinc</keyword>
<dbReference type="PANTHER" id="PTHR31669:SF293">
    <property type="entry name" value="PROTEIN FAR1-RELATED SEQUENCE"/>
    <property type="match status" value="1"/>
</dbReference>
<gene>
    <name evidence="4" type="ORF">F2P56_011025</name>
</gene>